<evidence type="ECO:0000313" key="6">
    <source>
        <dbReference type="EMBL" id="XBQ20472.1"/>
    </source>
</evidence>
<gene>
    <name evidence="6" type="ORF">ABNF92_04775</name>
</gene>
<dbReference type="GO" id="GO:0016655">
    <property type="term" value="F:oxidoreductase activity, acting on NAD(P)H, quinone or similar compound as acceptor"/>
    <property type="evidence" value="ECO:0007669"/>
    <property type="project" value="UniProtKB-ARBA"/>
</dbReference>
<keyword evidence="6" id="KW-0560">Oxidoreductase</keyword>
<feature type="domain" description="Flavodoxin-like fold" evidence="5">
    <location>
        <begin position="3"/>
        <end position="193"/>
    </location>
</feature>
<dbReference type="EMBL" id="CP157802">
    <property type="protein sequence ID" value="XBQ20472.1"/>
    <property type="molecule type" value="Genomic_DNA"/>
</dbReference>
<dbReference type="PANTHER" id="PTHR46305">
    <property type="match status" value="1"/>
</dbReference>
<evidence type="ECO:0000259" key="5">
    <source>
        <dbReference type="Pfam" id="PF02525"/>
    </source>
</evidence>
<organism evidence="6">
    <name type="scientific">Marinobacter sp. MMG032</name>
    <dbReference type="NCBI Taxonomy" id="3158548"/>
    <lineage>
        <taxon>Bacteria</taxon>
        <taxon>Pseudomonadati</taxon>
        <taxon>Pseudomonadota</taxon>
        <taxon>Gammaproteobacteria</taxon>
        <taxon>Pseudomonadales</taxon>
        <taxon>Marinobacteraceae</taxon>
        <taxon>Marinobacter</taxon>
    </lineage>
</organism>
<keyword evidence="3" id="KW-0274">FAD</keyword>
<protein>
    <submittedName>
        <fullName evidence="6">NAD(P)H-dependent oxidoreductase</fullName>
        <ecNumber evidence="6">1.-.-.-</ecNumber>
        <ecNumber evidence="6">1.6.99.-</ecNumber>
    </submittedName>
</protein>
<evidence type="ECO:0000256" key="3">
    <source>
        <dbReference type="ARBA" id="ARBA00022827"/>
    </source>
</evidence>
<dbReference type="KEGG" id="mamm:ABNF92_04775"/>
<dbReference type="PANTHER" id="PTHR46305:SF3">
    <property type="entry name" value="NADPH:QUINONE OXIDOREDUCTASE MDAB"/>
    <property type="match status" value="1"/>
</dbReference>
<dbReference type="RefSeq" id="WP_349343598.1">
    <property type="nucleotide sequence ID" value="NZ_CP157802.1"/>
</dbReference>
<comment type="similarity">
    <text evidence="4">Belongs to the oxidoreductase MdaB family.</text>
</comment>
<dbReference type="EC" id="1.-.-.-" evidence="6"/>
<name>A0AAU7MQA0_9GAMM</name>
<evidence type="ECO:0000256" key="1">
    <source>
        <dbReference type="ARBA" id="ARBA00001974"/>
    </source>
</evidence>
<dbReference type="Gene3D" id="3.40.50.360">
    <property type="match status" value="1"/>
</dbReference>
<comment type="cofactor">
    <cofactor evidence="1">
        <name>FAD</name>
        <dbReference type="ChEBI" id="CHEBI:57692"/>
    </cofactor>
</comment>
<evidence type="ECO:0000256" key="2">
    <source>
        <dbReference type="ARBA" id="ARBA00022630"/>
    </source>
</evidence>
<sequence>MSNILIINAHHYYPFAEGKLNGTLVQMADELLTADGHQTKIVEVDKGWDVDQELENHQWADIILLQTPVNWMGVPWSFKKYMDEVYTAGMGGALCNGDGRTEEAPKANYGNGGTRQGKKYLLSLTFNAPEEAFNNPDEYLFRGGSVDDLLFPMHMNFRFFGMEALNTFACYDVMKNPQVEQDFQRFRAHLAEQIPGQRNAS</sequence>
<dbReference type="AlphaFoldDB" id="A0AAU7MQA0"/>
<dbReference type="InterPro" id="IPR029039">
    <property type="entry name" value="Flavoprotein-like_sf"/>
</dbReference>
<evidence type="ECO:0000256" key="4">
    <source>
        <dbReference type="ARBA" id="ARBA00037981"/>
    </source>
</evidence>
<reference evidence="6" key="1">
    <citation type="submission" date="2024-05" db="EMBL/GenBank/DDBJ databases">
        <title>Draft Genome Sequences of Flagellimonas sp. MMG031 and Marinobacter sp. MMG032 Isolated from the dinoflagellate Symbiodinium pilosum.</title>
        <authorList>
            <person name="Shikuma N.J."/>
            <person name="Farrell M.V."/>
        </authorList>
    </citation>
    <scope>NUCLEOTIDE SEQUENCE</scope>
    <source>
        <strain evidence="6">MMG032</strain>
    </source>
</reference>
<dbReference type="SUPFAM" id="SSF52218">
    <property type="entry name" value="Flavoproteins"/>
    <property type="match status" value="1"/>
</dbReference>
<keyword evidence="2" id="KW-0285">Flavoprotein</keyword>
<accession>A0AAU7MQA0</accession>
<dbReference type="EC" id="1.6.99.-" evidence="6"/>
<dbReference type="InterPro" id="IPR052397">
    <property type="entry name" value="NADPH-QR_MdaB"/>
</dbReference>
<dbReference type="InterPro" id="IPR003680">
    <property type="entry name" value="Flavodoxin_fold"/>
</dbReference>
<dbReference type="Pfam" id="PF02525">
    <property type="entry name" value="Flavodoxin_2"/>
    <property type="match status" value="1"/>
</dbReference>
<proteinExistence type="inferred from homology"/>